<keyword evidence="1" id="KW-0175">Coiled coil</keyword>
<reference evidence="3 4" key="1">
    <citation type="journal article" date="2023" name="G3 (Bethesda)">
        <title>A chromosome-length genome assembly and annotation of blackberry (Rubus argutus, cv. 'Hillquist').</title>
        <authorList>
            <person name="Bruna T."/>
            <person name="Aryal R."/>
            <person name="Dudchenko O."/>
            <person name="Sargent D.J."/>
            <person name="Mead D."/>
            <person name="Buti M."/>
            <person name="Cavallini A."/>
            <person name="Hytonen T."/>
            <person name="Andres J."/>
            <person name="Pham M."/>
            <person name="Weisz D."/>
            <person name="Mascagni F."/>
            <person name="Usai G."/>
            <person name="Natali L."/>
            <person name="Bassil N."/>
            <person name="Fernandez G.E."/>
            <person name="Lomsadze A."/>
            <person name="Armour M."/>
            <person name="Olukolu B."/>
            <person name="Poorten T."/>
            <person name="Britton C."/>
            <person name="Davik J."/>
            <person name="Ashrafi H."/>
            <person name="Aiden E.L."/>
            <person name="Borodovsky M."/>
            <person name="Worthington M."/>
        </authorList>
    </citation>
    <scope>NUCLEOTIDE SEQUENCE [LARGE SCALE GENOMIC DNA]</scope>
    <source>
        <strain evidence="3">PI 553951</strain>
    </source>
</reference>
<name>A0AAW1X220_RUBAR</name>
<accession>A0AAW1X220</accession>
<evidence type="ECO:0000313" key="3">
    <source>
        <dbReference type="EMBL" id="KAK9931012.1"/>
    </source>
</evidence>
<evidence type="ECO:0000313" key="4">
    <source>
        <dbReference type="Proteomes" id="UP001457282"/>
    </source>
</evidence>
<comment type="caution">
    <text evidence="3">The sequence shown here is derived from an EMBL/GenBank/DDBJ whole genome shotgun (WGS) entry which is preliminary data.</text>
</comment>
<sequence>MASPTSSFSSAWWLWSSSSSTALSNSLASSTTPERVLSPPSVEPVPSPSSYEPARSPVTPFVIPVSSTPFDIDNVMEDFPPAQIVDYHQTQGREVAPPRQSTEMVLYNPDILRLRPSRSRDQDQDNLQERLGQLVRDLVYKEVSALMKEADAEIVKALQAEYDSSRRNVEEASESTKEADELIVEAQQANPESPRRTNMELAVNARPGRSASRQVANISDVSFQLPQDFEVDDDTVNQYFTHVQSKVVARSVPEVVRFILYEVNPKQMREANKRKAIELGETAESPQKRLKDEKLTLPSMSFQGGGIGECESEDEDETYEQMFCRVAWSNQMNGTAEKVPLLSEWEQFKAAKKKARTTPSQPDDVPPNPDAEVVETANALVELQNHVQRLSDQNPPEAAGDERRPMACIDMSGFGVLIRQ</sequence>
<dbReference type="Proteomes" id="UP001457282">
    <property type="component" value="Unassembled WGS sequence"/>
</dbReference>
<dbReference type="EMBL" id="JBEDUW010000004">
    <property type="protein sequence ID" value="KAK9931012.1"/>
    <property type="molecule type" value="Genomic_DNA"/>
</dbReference>
<proteinExistence type="predicted"/>
<protein>
    <submittedName>
        <fullName evidence="3">Uncharacterized protein</fullName>
    </submittedName>
</protein>
<keyword evidence="4" id="KW-1185">Reference proteome</keyword>
<organism evidence="3 4">
    <name type="scientific">Rubus argutus</name>
    <name type="common">Southern blackberry</name>
    <dbReference type="NCBI Taxonomy" id="59490"/>
    <lineage>
        <taxon>Eukaryota</taxon>
        <taxon>Viridiplantae</taxon>
        <taxon>Streptophyta</taxon>
        <taxon>Embryophyta</taxon>
        <taxon>Tracheophyta</taxon>
        <taxon>Spermatophyta</taxon>
        <taxon>Magnoliopsida</taxon>
        <taxon>eudicotyledons</taxon>
        <taxon>Gunneridae</taxon>
        <taxon>Pentapetalae</taxon>
        <taxon>rosids</taxon>
        <taxon>fabids</taxon>
        <taxon>Rosales</taxon>
        <taxon>Rosaceae</taxon>
        <taxon>Rosoideae</taxon>
        <taxon>Rosoideae incertae sedis</taxon>
        <taxon>Rubus</taxon>
    </lineage>
</organism>
<gene>
    <name evidence="3" type="ORF">M0R45_018310</name>
</gene>
<evidence type="ECO:0000256" key="2">
    <source>
        <dbReference type="SAM" id="MobiDB-lite"/>
    </source>
</evidence>
<dbReference type="AlphaFoldDB" id="A0AAW1X220"/>
<feature type="region of interest" description="Disordered" evidence="2">
    <location>
        <begin position="23"/>
        <end position="58"/>
    </location>
</feature>
<feature type="coiled-coil region" evidence="1">
    <location>
        <begin position="155"/>
        <end position="189"/>
    </location>
</feature>
<feature type="compositionally biased region" description="Low complexity" evidence="2">
    <location>
        <begin position="23"/>
        <end position="40"/>
    </location>
</feature>
<evidence type="ECO:0000256" key="1">
    <source>
        <dbReference type="SAM" id="Coils"/>
    </source>
</evidence>